<evidence type="ECO:0000313" key="2">
    <source>
        <dbReference type="Proteomes" id="UP000499080"/>
    </source>
</evidence>
<dbReference type="Proteomes" id="UP000499080">
    <property type="component" value="Unassembled WGS sequence"/>
</dbReference>
<evidence type="ECO:0000313" key="1">
    <source>
        <dbReference type="EMBL" id="GBM55670.1"/>
    </source>
</evidence>
<accession>A0A4Y2GPM8</accession>
<protein>
    <submittedName>
        <fullName evidence="1">Uncharacterized protein</fullName>
    </submittedName>
</protein>
<organism evidence="1 2">
    <name type="scientific">Araneus ventricosus</name>
    <name type="common">Orbweaver spider</name>
    <name type="synonym">Epeira ventricosa</name>
    <dbReference type="NCBI Taxonomy" id="182803"/>
    <lineage>
        <taxon>Eukaryota</taxon>
        <taxon>Metazoa</taxon>
        <taxon>Ecdysozoa</taxon>
        <taxon>Arthropoda</taxon>
        <taxon>Chelicerata</taxon>
        <taxon>Arachnida</taxon>
        <taxon>Araneae</taxon>
        <taxon>Araneomorphae</taxon>
        <taxon>Entelegynae</taxon>
        <taxon>Araneoidea</taxon>
        <taxon>Araneidae</taxon>
        <taxon>Araneus</taxon>
    </lineage>
</organism>
<gene>
    <name evidence="1" type="ORF">AVEN_6856_1</name>
</gene>
<keyword evidence="2" id="KW-1185">Reference proteome</keyword>
<name>A0A4Y2GPM8_ARAVE</name>
<sequence length="160" mass="17606">MDLGVQFVTVRSLGTSRLRINSTGTPTFNLSLSEGTPDNSKKLKNSTGYDVTYYCPLAYLQVKTRLTVSRSCYHVVVAVASMSPGQRLDSPMTPSRSTTPLESFALPTPQHCKQATNADQCHMGRRNRETGDKARRKVFPYHSNFKLNVSTSTASKANAV</sequence>
<dbReference type="AlphaFoldDB" id="A0A4Y2GPM8"/>
<proteinExistence type="predicted"/>
<comment type="caution">
    <text evidence="1">The sequence shown here is derived from an EMBL/GenBank/DDBJ whole genome shotgun (WGS) entry which is preliminary data.</text>
</comment>
<reference evidence="1 2" key="1">
    <citation type="journal article" date="2019" name="Sci. Rep.">
        <title>Orb-weaving spider Araneus ventricosus genome elucidates the spidroin gene catalogue.</title>
        <authorList>
            <person name="Kono N."/>
            <person name="Nakamura H."/>
            <person name="Ohtoshi R."/>
            <person name="Moran D.A.P."/>
            <person name="Shinohara A."/>
            <person name="Yoshida Y."/>
            <person name="Fujiwara M."/>
            <person name="Mori M."/>
            <person name="Tomita M."/>
            <person name="Arakawa K."/>
        </authorList>
    </citation>
    <scope>NUCLEOTIDE SEQUENCE [LARGE SCALE GENOMIC DNA]</scope>
</reference>
<dbReference type="OrthoDB" id="8361541at2759"/>
<dbReference type="EMBL" id="BGPR01001512">
    <property type="protein sequence ID" value="GBM55670.1"/>
    <property type="molecule type" value="Genomic_DNA"/>
</dbReference>